<dbReference type="EMBL" id="CAJNOM010000020">
    <property type="protein sequence ID" value="CAF0817734.1"/>
    <property type="molecule type" value="Genomic_DNA"/>
</dbReference>
<protein>
    <recommendedName>
        <fullName evidence="1">PARP catalytic domain-containing protein</fullName>
    </recommendedName>
</protein>
<evidence type="ECO:0000313" key="2">
    <source>
        <dbReference type="EMBL" id="CAF0817734.1"/>
    </source>
</evidence>
<proteinExistence type="predicted"/>
<dbReference type="InterPro" id="IPR011989">
    <property type="entry name" value="ARM-like"/>
</dbReference>
<organism evidence="2 4">
    <name type="scientific">Adineta steineri</name>
    <dbReference type="NCBI Taxonomy" id="433720"/>
    <lineage>
        <taxon>Eukaryota</taxon>
        <taxon>Metazoa</taxon>
        <taxon>Spiralia</taxon>
        <taxon>Gnathifera</taxon>
        <taxon>Rotifera</taxon>
        <taxon>Eurotatoria</taxon>
        <taxon>Bdelloidea</taxon>
        <taxon>Adinetida</taxon>
        <taxon>Adinetidae</taxon>
        <taxon>Adineta</taxon>
    </lineage>
</organism>
<evidence type="ECO:0000313" key="3">
    <source>
        <dbReference type="EMBL" id="CAF0930798.1"/>
    </source>
</evidence>
<dbReference type="GO" id="GO:0003950">
    <property type="term" value="F:NAD+ poly-ADP-ribosyltransferase activity"/>
    <property type="evidence" value="ECO:0007669"/>
    <property type="project" value="InterPro"/>
</dbReference>
<dbReference type="OrthoDB" id="10019082at2759"/>
<evidence type="ECO:0000259" key="1">
    <source>
        <dbReference type="Pfam" id="PF00644"/>
    </source>
</evidence>
<name>A0A813TV22_9BILA</name>
<evidence type="ECO:0000313" key="4">
    <source>
        <dbReference type="Proteomes" id="UP000663832"/>
    </source>
</evidence>
<gene>
    <name evidence="3" type="ORF">BJG266_LOCUS12077</name>
    <name evidence="2" type="ORF">QVE165_LOCUS5086</name>
</gene>
<dbReference type="Proteomes" id="UP000663832">
    <property type="component" value="Unassembled WGS sequence"/>
</dbReference>
<dbReference type="SUPFAM" id="SSF48371">
    <property type="entry name" value="ARM repeat"/>
    <property type="match status" value="1"/>
</dbReference>
<dbReference type="Gene3D" id="1.25.10.10">
    <property type="entry name" value="Leucine-rich Repeat Variant"/>
    <property type="match status" value="1"/>
</dbReference>
<dbReference type="InterPro" id="IPR013083">
    <property type="entry name" value="Znf_RING/FYVE/PHD"/>
</dbReference>
<dbReference type="EMBL" id="CAJNOI010000046">
    <property type="protein sequence ID" value="CAF0930798.1"/>
    <property type="molecule type" value="Genomic_DNA"/>
</dbReference>
<reference evidence="2" key="1">
    <citation type="submission" date="2021-02" db="EMBL/GenBank/DDBJ databases">
        <authorList>
            <person name="Nowell W R."/>
        </authorList>
    </citation>
    <scope>NUCLEOTIDE SEQUENCE</scope>
</reference>
<dbReference type="SUPFAM" id="SSF56399">
    <property type="entry name" value="ADP-ribosylation"/>
    <property type="match status" value="1"/>
</dbReference>
<keyword evidence="4" id="KW-1185">Reference proteome</keyword>
<dbReference type="InterPro" id="IPR012317">
    <property type="entry name" value="Poly(ADP-ribose)pol_cat_dom"/>
</dbReference>
<dbReference type="Gene3D" id="3.90.228.10">
    <property type="match status" value="1"/>
</dbReference>
<accession>A0A813TV22</accession>
<dbReference type="SUPFAM" id="SSF57850">
    <property type="entry name" value="RING/U-box"/>
    <property type="match status" value="1"/>
</dbReference>
<dbReference type="InterPro" id="IPR016024">
    <property type="entry name" value="ARM-type_fold"/>
</dbReference>
<feature type="domain" description="PARP catalytic" evidence="1">
    <location>
        <begin position="104"/>
        <end position="216"/>
    </location>
</feature>
<dbReference type="Proteomes" id="UP000663877">
    <property type="component" value="Unassembled WGS sequence"/>
</dbReference>
<sequence>MANGFIASAIGLNADLQEHLTCVIHRGLLDHPMILPCKGKHRLCQECTEELIGSSWNITCPECRESYEVPQDWADIWFDRVLHHITSKLSSNEAEINQKVIKFVQESYSRHGSPNQRLHIKSVQMVSNPRLKANFDKCKQTINSHEIITLLHGTTRKAALSISGQGFRIPESFNRNSEDESEGELKFGTAIYFAEAKKATEYGKNTLVLADCILGRIEEKDVSELKLTPSIGHERGYDTIYYNNHQEGIVSQEWAIYRSDQCYPLCIIDYEFLDINNSSEDVLLNYIKTMNPMFPDLYAIHQALTGTENQCKEALRFIGDTAKNNLLLESRIASSLLATLSNGQIGTLLKHPNETVRILFLRALWQIGQRDRSPELYVHLIFHWKLLIESLQSGYTDVSWRACGVLTNMAAVITHVRKALISSEVLNQLMLLLKRAVQFEDKTCVLTVLHLMANIAVSEHEIMKQQKNILDYVNQNLLDHNDIEIQEAGNRLFCNIIGKGNLSADWKRGGYKDVAVAPTID</sequence>
<comment type="caution">
    <text evidence="2">The sequence shown here is derived from an EMBL/GenBank/DDBJ whole genome shotgun (WGS) entry which is preliminary data.</text>
</comment>
<dbReference type="Pfam" id="PF00644">
    <property type="entry name" value="PARP"/>
    <property type="match status" value="1"/>
</dbReference>
<dbReference type="Gene3D" id="3.30.40.10">
    <property type="entry name" value="Zinc/RING finger domain, C3HC4 (zinc finger)"/>
    <property type="match status" value="1"/>
</dbReference>
<dbReference type="AlphaFoldDB" id="A0A813TV22"/>